<evidence type="ECO:0000313" key="2">
    <source>
        <dbReference type="EMBL" id="CAB5218367.1"/>
    </source>
</evidence>
<feature type="transmembrane region" description="Helical" evidence="1">
    <location>
        <begin position="12"/>
        <end position="37"/>
    </location>
</feature>
<reference evidence="2" key="1">
    <citation type="submission" date="2020-05" db="EMBL/GenBank/DDBJ databases">
        <authorList>
            <person name="Chiriac C."/>
            <person name="Salcher M."/>
            <person name="Ghai R."/>
            <person name="Kavagutti S V."/>
        </authorList>
    </citation>
    <scope>NUCLEOTIDE SEQUENCE</scope>
</reference>
<organism evidence="2">
    <name type="scientific">uncultured Caudovirales phage</name>
    <dbReference type="NCBI Taxonomy" id="2100421"/>
    <lineage>
        <taxon>Viruses</taxon>
        <taxon>Duplodnaviria</taxon>
        <taxon>Heunggongvirae</taxon>
        <taxon>Uroviricota</taxon>
        <taxon>Caudoviricetes</taxon>
        <taxon>Peduoviridae</taxon>
        <taxon>Maltschvirus</taxon>
        <taxon>Maltschvirus maltsch</taxon>
    </lineage>
</organism>
<keyword evidence="1" id="KW-0812">Transmembrane</keyword>
<protein>
    <submittedName>
        <fullName evidence="2">Uncharacterized protein</fullName>
    </submittedName>
</protein>
<keyword evidence="1" id="KW-1133">Transmembrane helix</keyword>
<evidence type="ECO:0000256" key="1">
    <source>
        <dbReference type="SAM" id="Phobius"/>
    </source>
</evidence>
<keyword evidence="1" id="KW-0472">Membrane</keyword>
<gene>
    <name evidence="2" type="ORF">UFOVP219_8</name>
</gene>
<name>A0A6J7WKW7_9CAUD</name>
<proteinExistence type="predicted"/>
<sequence>MLMKGWTVMVELVLWVLLGFVVLSLVLLSLAVVVGYVSQVAYLEHLDDWNKDD</sequence>
<dbReference type="EMBL" id="LR798260">
    <property type="protein sequence ID" value="CAB5218367.1"/>
    <property type="molecule type" value="Genomic_DNA"/>
</dbReference>
<accession>A0A6J7WKW7</accession>